<reference evidence="4" key="1">
    <citation type="submission" date="2015-05" db="EMBL/GenBank/DDBJ databases">
        <title>Draft genome of Nitrosomonas communis strain Nm2.</title>
        <authorList>
            <person name="Kozlowski J.A."/>
            <person name="Kits K.D."/>
            <person name="Stein L.Y."/>
        </authorList>
    </citation>
    <scope>NUCLEOTIDE SEQUENCE [LARGE SCALE GENOMIC DNA]</scope>
    <source>
        <strain evidence="4">Nm2</strain>
    </source>
</reference>
<reference evidence="3 4" key="2">
    <citation type="journal article" date="2016" name="Genome Announc.">
        <title>Genome Sequence of Nitrosomonas communis Strain Nm2, a Mesophilic Ammonia-Oxidizing Bacterium Isolated from Mediterranean Soil.</title>
        <authorList>
            <person name="Kozlowski J.A."/>
            <person name="Kits K.D."/>
            <person name="Stein L.Y."/>
        </authorList>
    </citation>
    <scope>NUCLEOTIDE SEQUENCE [LARGE SCALE GENOMIC DNA]</scope>
    <source>
        <strain evidence="3 4">Nm2</strain>
    </source>
</reference>
<dbReference type="KEGG" id="nco:AAW31_04880"/>
<dbReference type="Proteomes" id="UP000034156">
    <property type="component" value="Chromosome"/>
</dbReference>
<keyword evidence="1" id="KW-0175">Coiled coil</keyword>
<evidence type="ECO:0008006" key="5">
    <source>
        <dbReference type="Google" id="ProtNLM"/>
    </source>
</evidence>
<protein>
    <recommendedName>
        <fullName evidence="5">Hemolysin XhlA</fullName>
    </recommendedName>
</protein>
<organism evidence="3 4">
    <name type="scientific">Nitrosomonas communis</name>
    <dbReference type="NCBI Taxonomy" id="44574"/>
    <lineage>
        <taxon>Bacteria</taxon>
        <taxon>Pseudomonadati</taxon>
        <taxon>Pseudomonadota</taxon>
        <taxon>Betaproteobacteria</taxon>
        <taxon>Nitrosomonadales</taxon>
        <taxon>Nitrosomonadaceae</taxon>
        <taxon>Nitrosomonas</taxon>
    </lineage>
</organism>
<gene>
    <name evidence="3" type="ORF">AAW31_04880</name>
</gene>
<sequence length="74" mass="8036">MTMTDEHTLLLGEIKGKLDLMIERQDESNARLDKLDNRLRKVETKSAINGAISGGLVSVGVALMIEKGKSLIGL</sequence>
<proteinExistence type="predicted"/>
<name>A0A0F7KEN9_9PROT</name>
<evidence type="ECO:0000256" key="2">
    <source>
        <dbReference type="SAM" id="Phobius"/>
    </source>
</evidence>
<keyword evidence="4" id="KW-1185">Reference proteome</keyword>
<feature type="coiled-coil region" evidence="1">
    <location>
        <begin position="18"/>
        <end position="45"/>
    </location>
</feature>
<evidence type="ECO:0000256" key="1">
    <source>
        <dbReference type="SAM" id="Coils"/>
    </source>
</evidence>
<dbReference type="EMBL" id="CP011451">
    <property type="protein sequence ID" value="AKH37287.1"/>
    <property type="molecule type" value="Genomic_DNA"/>
</dbReference>
<evidence type="ECO:0000313" key="3">
    <source>
        <dbReference type="EMBL" id="AKH37287.1"/>
    </source>
</evidence>
<evidence type="ECO:0000313" key="4">
    <source>
        <dbReference type="Proteomes" id="UP000034156"/>
    </source>
</evidence>
<dbReference type="AlphaFoldDB" id="A0A0F7KEN9"/>
<dbReference type="PATRIC" id="fig|44574.3.peg.1182"/>
<feature type="transmembrane region" description="Helical" evidence="2">
    <location>
        <begin position="47"/>
        <end position="65"/>
    </location>
</feature>
<keyword evidence="2" id="KW-0812">Transmembrane</keyword>
<keyword evidence="2" id="KW-0472">Membrane</keyword>
<keyword evidence="2" id="KW-1133">Transmembrane helix</keyword>
<accession>A0A0F7KEN9</accession>